<evidence type="ECO:0000313" key="1">
    <source>
        <dbReference type="EMBL" id="KAA8587722.1"/>
    </source>
</evidence>
<dbReference type="AlphaFoldDB" id="A0A5J5CZC7"/>
<accession>A0A5J5CZC7</accession>
<organism evidence="1 2">
    <name type="scientific">Etheostoma spectabile</name>
    <name type="common">orangethroat darter</name>
    <dbReference type="NCBI Taxonomy" id="54343"/>
    <lineage>
        <taxon>Eukaryota</taxon>
        <taxon>Metazoa</taxon>
        <taxon>Chordata</taxon>
        <taxon>Craniata</taxon>
        <taxon>Vertebrata</taxon>
        <taxon>Euteleostomi</taxon>
        <taxon>Actinopterygii</taxon>
        <taxon>Neopterygii</taxon>
        <taxon>Teleostei</taxon>
        <taxon>Neoteleostei</taxon>
        <taxon>Acanthomorphata</taxon>
        <taxon>Eupercaria</taxon>
        <taxon>Perciformes</taxon>
        <taxon>Percoidei</taxon>
        <taxon>Percidae</taxon>
        <taxon>Etheostomatinae</taxon>
        <taxon>Etheostoma</taxon>
    </lineage>
</organism>
<protein>
    <submittedName>
        <fullName evidence="1">Uncharacterized protein</fullName>
    </submittedName>
</protein>
<gene>
    <name evidence="1" type="ORF">FQN60_016584</name>
</gene>
<evidence type="ECO:0000313" key="2">
    <source>
        <dbReference type="Proteomes" id="UP000327493"/>
    </source>
</evidence>
<reference evidence="1 2" key="1">
    <citation type="submission" date="2019-08" db="EMBL/GenBank/DDBJ databases">
        <title>A chromosome-level genome assembly, high-density linkage maps, and genome scans reveal the genomic architecture of hybrid incompatibilities underlying speciation via character displacement in darters (Percidae: Etheostominae).</title>
        <authorList>
            <person name="Moran R.L."/>
            <person name="Catchen J.M."/>
            <person name="Fuller R.C."/>
        </authorList>
    </citation>
    <scope>NUCLEOTIDE SEQUENCE [LARGE SCALE GENOMIC DNA]</scope>
    <source>
        <strain evidence="1">EspeVRDwgs_2016</strain>
        <tissue evidence="1">Muscle</tissue>
    </source>
</reference>
<sequence>MVFKSFATSAVRGTSLPACPRPGGGTMRVDFRVQFLMLVTLTWCCYDCHLLSSQSGEEGMALRGRAHGAGEQRPFHRHLRHVNLYVLHHVPLRTVSQTLWRRALKWRIRGKR</sequence>
<keyword evidence="2" id="KW-1185">Reference proteome</keyword>
<name>A0A5J5CZC7_9PERO</name>
<comment type="caution">
    <text evidence="1">The sequence shown here is derived from an EMBL/GenBank/DDBJ whole genome shotgun (WGS) entry which is preliminary data.</text>
</comment>
<dbReference type="Proteomes" id="UP000327493">
    <property type="component" value="Chromosome 12"/>
</dbReference>
<dbReference type="EMBL" id="VOFY01000012">
    <property type="protein sequence ID" value="KAA8587722.1"/>
    <property type="molecule type" value="Genomic_DNA"/>
</dbReference>
<proteinExistence type="predicted"/>